<dbReference type="EMBL" id="CAJOAY010002567">
    <property type="protein sequence ID" value="CAF3962528.1"/>
    <property type="molecule type" value="Genomic_DNA"/>
</dbReference>
<organism evidence="1 3">
    <name type="scientific">Adineta steineri</name>
    <dbReference type="NCBI Taxonomy" id="433720"/>
    <lineage>
        <taxon>Eukaryota</taxon>
        <taxon>Metazoa</taxon>
        <taxon>Spiralia</taxon>
        <taxon>Gnathifera</taxon>
        <taxon>Rotifera</taxon>
        <taxon>Eurotatoria</taxon>
        <taxon>Bdelloidea</taxon>
        <taxon>Adinetida</taxon>
        <taxon>Adinetidae</taxon>
        <taxon>Adineta</taxon>
    </lineage>
</organism>
<protein>
    <submittedName>
        <fullName evidence="1">Uncharacterized protein</fullName>
    </submittedName>
</protein>
<accession>A0A815M861</accession>
<proteinExistence type="predicted"/>
<sequence length="243" mass="28672">MWSSLLVKAINGITMNNKYTTDEERKYVLPIYDVQAIEDRLTPRSLLSGGLFNLIVRINPITVLLRPLLNPFANKNQKIIHICVSDQTAHEIANCLARISDVNLRKKLRAEILPFIESKSNEDMQKLFQIDFNFDELNDDKGDLYLSQQTYHDSSSQRQIHIYYAKCLICRENDRYHINLAYYDYTAILPTYNISFYFRDREDVDKDLQVARALAYNAIHKRLKYAWPERITLQRKLYLPDLE</sequence>
<comment type="caution">
    <text evidence="1">The sequence shown here is derived from an EMBL/GenBank/DDBJ whole genome shotgun (WGS) entry which is preliminary data.</text>
</comment>
<reference evidence="1" key="1">
    <citation type="submission" date="2021-02" db="EMBL/GenBank/DDBJ databases">
        <authorList>
            <person name="Nowell W R."/>
        </authorList>
    </citation>
    <scope>NUCLEOTIDE SEQUENCE</scope>
</reference>
<dbReference type="Proteomes" id="UP000663881">
    <property type="component" value="Unassembled WGS sequence"/>
</dbReference>
<dbReference type="EMBL" id="CAJNON010001007">
    <property type="protein sequence ID" value="CAF1415808.1"/>
    <property type="molecule type" value="Genomic_DNA"/>
</dbReference>
<evidence type="ECO:0000313" key="3">
    <source>
        <dbReference type="Proteomes" id="UP000663891"/>
    </source>
</evidence>
<evidence type="ECO:0000313" key="2">
    <source>
        <dbReference type="EMBL" id="CAF3962528.1"/>
    </source>
</evidence>
<dbReference type="Proteomes" id="UP000663891">
    <property type="component" value="Unassembled WGS sequence"/>
</dbReference>
<dbReference type="AlphaFoldDB" id="A0A815M861"/>
<gene>
    <name evidence="2" type="ORF">OKA104_LOCUS27620</name>
    <name evidence="1" type="ORF">VCS650_LOCUS37407</name>
</gene>
<dbReference type="OrthoDB" id="10402827at2759"/>
<name>A0A815M861_9BILA</name>
<evidence type="ECO:0000313" key="1">
    <source>
        <dbReference type="EMBL" id="CAF1415808.1"/>
    </source>
</evidence>